<protein>
    <submittedName>
        <fullName evidence="6">Uncharacterized protein LOC109486910</fullName>
    </submittedName>
</protein>
<evidence type="ECO:0000256" key="1">
    <source>
        <dbReference type="PROSITE-ProRule" id="PRU00339"/>
    </source>
</evidence>
<dbReference type="AlphaFoldDB" id="A0A9P1FPX8"/>
<feature type="compositionally biased region" description="Polar residues" evidence="3">
    <location>
        <begin position="170"/>
        <end position="185"/>
    </location>
</feature>
<keyword evidence="7" id="KW-1185">Reference proteome</keyword>
<accession>A0A9P1FPX8</accession>
<feature type="repeat" description="TPR" evidence="1">
    <location>
        <begin position="192"/>
        <end position="225"/>
    </location>
</feature>
<evidence type="ECO:0000313" key="6">
    <source>
        <dbReference type="EMBL" id="CAL4772546.1"/>
    </source>
</evidence>
<dbReference type="PROSITE" id="PS50103">
    <property type="entry name" value="ZF_C3H1"/>
    <property type="match status" value="1"/>
</dbReference>
<feature type="region of interest" description="Disordered" evidence="3">
    <location>
        <begin position="141"/>
        <end position="164"/>
    </location>
</feature>
<sequence>MDNSNVNDLFRKIVELASVEVGPQGSEALESTGWDCSKEIREKAKEILGILKAPLHTSEVVEMSSTGVSDCFVVIKNMAQQVLAESGDGTVNSAMNCRKIIAATRRLEELLKPSLSTGVVSGIDPDSAVVDPLVRAESDAFTQQTGASHPGCSEQSDRVEAESSNLDEIVSGGSTETNMLRQGQDGNHPDIGLTLRSLGELSQQEGDLKKAKEYFNEALTVTRSGISDKDDHKVAEMLHSLGELSQQTGDLKGGIRFLQESLNVQRSLHGDCDHRGIAATLQKLGDLTAQNGDPKQGIVLLQESLRMQRSLYGDRAHPSTAATLQKLGDLTAQGGDTKQGIQFLQESLRMQRSLHGDRAHPGIAATLQKLGDLNSRSGDLKQAIKFLQESLQVQRSEHGERDHPGIATTLHKLGDLTAQSGDLKQGMQFFQESLRMQRSLHGDCDHLGIAITLHKLGDVAILRGDSKQGIEFLQESLKMQRSLHGDRNHAGVAITLRKLGDVMAQTGDVAQALEKLQESAEVNRSLYGEKDHPNVADVLHSLGKANQRAGDFEQAEKFLEQSLRMKESLFADKKHPSLRLTSNLVDQVRALAQIANKFKAIRDLASFKDEGLAALTRDAEAMLEATSQAALTRDAEAMLEAMSQAALTRDAEAMLEATSQIDKIAQEILSKLQKPTSEHAESEDKAQGSVYDIFGQICADAEDMRKPDLATNPDLHTTWAAACTRMIFASQKAAEIPKRMIVIKDYFKRINVSALDLGDMFEDECADTADANPQHDFDFHSFVLSEASLIRQLATKILKVHGAQPAADLEARNPQTIYSKPEVTRAVFFGGSTDICMDIAGQAGFMVAGTHSYTFETACNDIIRHTFAMEDLLLDFIWATKGARKSEQDSIIQTFRKIRKIALECESQVDGYGYKETYDIDKVLLETMSIRQLAQKILDQYRAPVGERLKDLEEDKVSKVFGVIVDAAVEMVLLPGNNDSDYLAACREIIHATHGIEELVKPPGLSASKMTLDDETASTASLPDTVESYQVGSSTSSSDTSVASVVRTDSIKVGLADDRSIFAEYVSGRPQDCVAKYLPWTPDGITYYHLWIQRTICLHHVTGTCVKKDTCKWLHPNYLDILEALNRLMRSAPVAEPDSAGKEWWPNGYAGRGE</sequence>
<reference evidence="5" key="1">
    <citation type="submission" date="2022-10" db="EMBL/GenBank/DDBJ databases">
        <authorList>
            <person name="Chen Y."/>
            <person name="Dougan E. K."/>
            <person name="Chan C."/>
            <person name="Rhodes N."/>
            <person name="Thang M."/>
        </authorList>
    </citation>
    <scope>NUCLEOTIDE SEQUENCE</scope>
</reference>
<dbReference type="InterPro" id="IPR019734">
    <property type="entry name" value="TPR_rpt"/>
</dbReference>
<dbReference type="InterPro" id="IPR011990">
    <property type="entry name" value="TPR-like_helical_dom_sf"/>
</dbReference>
<keyword evidence="1" id="KW-0802">TPR repeat</keyword>
<dbReference type="Pfam" id="PF13181">
    <property type="entry name" value="TPR_8"/>
    <property type="match status" value="1"/>
</dbReference>
<gene>
    <name evidence="5" type="ORF">C1SCF055_LOCUS12705</name>
</gene>
<dbReference type="SMART" id="SM00028">
    <property type="entry name" value="TPR"/>
    <property type="match status" value="9"/>
</dbReference>
<dbReference type="PROSITE" id="PS50005">
    <property type="entry name" value="TPR"/>
    <property type="match status" value="4"/>
</dbReference>
<dbReference type="EMBL" id="CAMXCT010000969">
    <property type="protein sequence ID" value="CAI3985234.1"/>
    <property type="molecule type" value="Genomic_DNA"/>
</dbReference>
<dbReference type="GO" id="GO:0008270">
    <property type="term" value="F:zinc ion binding"/>
    <property type="evidence" value="ECO:0007669"/>
    <property type="project" value="UniProtKB-KW"/>
</dbReference>
<evidence type="ECO:0000256" key="2">
    <source>
        <dbReference type="PROSITE-ProRule" id="PRU00723"/>
    </source>
</evidence>
<dbReference type="Proteomes" id="UP001152797">
    <property type="component" value="Unassembled WGS sequence"/>
</dbReference>
<evidence type="ECO:0000313" key="5">
    <source>
        <dbReference type="EMBL" id="CAI3985234.1"/>
    </source>
</evidence>
<feature type="zinc finger region" description="C3H1-type" evidence="2">
    <location>
        <begin position="1091"/>
        <end position="1118"/>
    </location>
</feature>
<dbReference type="EMBL" id="CAMXCT020000969">
    <property type="protein sequence ID" value="CAL1138609.1"/>
    <property type="molecule type" value="Genomic_DNA"/>
</dbReference>
<reference evidence="6 7" key="2">
    <citation type="submission" date="2024-05" db="EMBL/GenBank/DDBJ databases">
        <authorList>
            <person name="Chen Y."/>
            <person name="Shah S."/>
            <person name="Dougan E. K."/>
            <person name="Thang M."/>
            <person name="Chan C."/>
        </authorList>
    </citation>
    <scope>NUCLEOTIDE SEQUENCE [LARGE SCALE GENOMIC DNA]</scope>
</reference>
<dbReference type="EMBL" id="CAMXCT030000969">
    <property type="protein sequence ID" value="CAL4772546.1"/>
    <property type="molecule type" value="Genomic_DNA"/>
</dbReference>
<dbReference type="OrthoDB" id="9991317at2759"/>
<dbReference type="SUPFAM" id="SSF48452">
    <property type="entry name" value="TPR-like"/>
    <property type="match status" value="2"/>
</dbReference>
<dbReference type="PANTHER" id="PTHR19959">
    <property type="entry name" value="KINESIN LIGHT CHAIN"/>
    <property type="match status" value="1"/>
</dbReference>
<dbReference type="PANTHER" id="PTHR19959:SF119">
    <property type="entry name" value="FUNGAL LIPASE-LIKE DOMAIN-CONTAINING PROTEIN"/>
    <property type="match status" value="1"/>
</dbReference>
<comment type="caution">
    <text evidence="5">The sequence shown here is derived from an EMBL/GenBank/DDBJ whole genome shotgun (WGS) entry which is preliminary data.</text>
</comment>
<evidence type="ECO:0000313" key="7">
    <source>
        <dbReference type="Proteomes" id="UP001152797"/>
    </source>
</evidence>
<feature type="region of interest" description="Disordered" evidence="3">
    <location>
        <begin position="170"/>
        <end position="189"/>
    </location>
</feature>
<evidence type="ECO:0000259" key="4">
    <source>
        <dbReference type="PROSITE" id="PS50103"/>
    </source>
</evidence>
<name>A0A9P1FPX8_9DINO</name>
<keyword evidence="2" id="KW-0862">Zinc</keyword>
<keyword evidence="2" id="KW-0479">Metal-binding</keyword>
<dbReference type="Gene3D" id="1.25.40.10">
    <property type="entry name" value="Tetratricopeptide repeat domain"/>
    <property type="match status" value="3"/>
</dbReference>
<keyword evidence="2" id="KW-0863">Zinc-finger</keyword>
<evidence type="ECO:0000256" key="3">
    <source>
        <dbReference type="SAM" id="MobiDB-lite"/>
    </source>
</evidence>
<feature type="repeat" description="TPR" evidence="1">
    <location>
        <begin position="364"/>
        <end position="397"/>
    </location>
</feature>
<feature type="repeat" description="TPR" evidence="1">
    <location>
        <begin position="536"/>
        <end position="569"/>
    </location>
</feature>
<dbReference type="Pfam" id="PF13424">
    <property type="entry name" value="TPR_12"/>
    <property type="match status" value="3"/>
</dbReference>
<dbReference type="InterPro" id="IPR000571">
    <property type="entry name" value="Znf_CCCH"/>
</dbReference>
<feature type="repeat" description="TPR" evidence="1">
    <location>
        <begin position="407"/>
        <end position="440"/>
    </location>
</feature>
<feature type="domain" description="C3H1-type" evidence="4">
    <location>
        <begin position="1091"/>
        <end position="1118"/>
    </location>
</feature>
<proteinExistence type="predicted"/>
<organism evidence="5">
    <name type="scientific">Cladocopium goreaui</name>
    <dbReference type="NCBI Taxonomy" id="2562237"/>
    <lineage>
        <taxon>Eukaryota</taxon>
        <taxon>Sar</taxon>
        <taxon>Alveolata</taxon>
        <taxon>Dinophyceae</taxon>
        <taxon>Suessiales</taxon>
        <taxon>Symbiodiniaceae</taxon>
        <taxon>Cladocopium</taxon>
    </lineage>
</organism>